<evidence type="ECO:0000256" key="1">
    <source>
        <dbReference type="SAM" id="Phobius"/>
    </source>
</evidence>
<evidence type="ECO:0000313" key="3">
    <source>
        <dbReference type="Proteomes" id="UP001479436"/>
    </source>
</evidence>
<comment type="caution">
    <text evidence="2">The sequence shown here is derived from an EMBL/GenBank/DDBJ whole genome shotgun (WGS) entry which is preliminary data.</text>
</comment>
<gene>
    <name evidence="2" type="ORF">K7432_007255</name>
</gene>
<name>A0ABR2W1A7_9FUNG</name>
<feature type="transmembrane region" description="Helical" evidence="1">
    <location>
        <begin position="20"/>
        <end position="40"/>
    </location>
</feature>
<dbReference type="EMBL" id="JASJQH010007227">
    <property type="protein sequence ID" value="KAK9712261.1"/>
    <property type="molecule type" value="Genomic_DNA"/>
</dbReference>
<keyword evidence="1" id="KW-0472">Membrane</keyword>
<keyword evidence="3" id="KW-1185">Reference proteome</keyword>
<organism evidence="2 3">
    <name type="scientific">Basidiobolus ranarum</name>
    <dbReference type="NCBI Taxonomy" id="34480"/>
    <lineage>
        <taxon>Eukaryota</taxon>
        <taxon>Fungi</taxon>
        <taxon>Fungi incertae sedis</taxon>
        <taxon>Zoopagomycota</taxon>
        <taxon>Entomophthoromycotina</taxon>
        <taxon>Basidiobolomycetes</taxon>
        <taxon>Basidiobolales</taxon>
        <taxon>Basidiobolaceae</taxon>
        <taxon>Basidiobolus</taxon>
    </lineage>
</organism>
<keyword evidence="1" id="KW-1133">Transmembrane helix</keyword>
<dbReference type="Proteomes" id="UP001479436">
    <property type="component" value="Unassembled WGS sequence"/>
</dbReference>
<sequence>MAFALTRLQYLKPVATVNLSTYTMTGLGSASIAWFISTAINKSRSEQPSPTKPTLSQDMESYVWW</sequence>
<reference evidence="2 3" key="1">
    <citation type="submission" date="2023-04" db="EMBL/GenBank/DDBJ databases">
        <title>Genome of Basidiobolus ranarum AG-B5.</title>
        <authorList>
            <person name="Stajich J.E."/>
            <person name="Carter-House D."/>
            <person name="Gryganskyi A."/>
        </authorList>
    </citation>
    <scope>NUCLEOTIDE SEQUENCE [LARGE SCALE GENOMIC DNA]</scope>
    <source>
        <strain evidence="2 3">AG-B5</strain>
    </source>
</reference>
<proteinExistence type="predicted"/>
<accession>A0ABR2W1A7</accession>
<keyword evidence="1" id="KW-0812">Transmembrane</keyword>
<evidence type="ECO:0000313" key="2">
    <source>
        <dbReference type="EMBL" id="KAK9712261.1"/>
    </source>
</evidence>
<protein>
    <submittedName>
        <fullName evidence="2">Uncharacterized protein</fullName>
    </submittedName>
</protein>